<proteinExistence type="predicted"/>
<reference evidence="1" key="1">
    <citation type="journal article" date="2014" name="Front. Microbiol.">
        <title>High frequency of phylogenetically diverse reductive dehalogenase-homologous genes in deep subseafloor sedimentary metagenomes.</title>
        <authorList>
            <person name="Kawai M."/>
            <person name="Futagami T."/>
            <person name="Toyoda A."/>
            <person name="Takaki Y."/>
            <person name="Nishi S."/>
            <person name="Hori S."/>
            <person name="Arai W."/>
            <person name="Tsubouchi T."/>
            <person name="Morono Y."/>
            <person name="Uchiyama I."/>
            <person name="Ito T."/>
            <person name="Fujiyama A."/>
            <person name="Inagaki F."/>
            <person name="Takami H."/>
        </authorList>
    </citation>
    <scope>NUCLEOTIDE SEQUENCE</scope>
    <source>
        <strain evidence="1">Expedition CK06-06</strain>
    </source>
</reference>
<name>X1W1T3_9ZZZZ</name>
<feature type="non-terminal residue" evidence="1">
    <location>
        <position position="97"/>
    </location>
</feature>
<protein>
    <submittedName>
        <fullName evidence="1">Uncharacterized protein</fullName>
    </submittedName>
</protein>
<dbReference type="EMBL" id="BARW01038402">
    <property type="protein sequence ID" value="GAJ22505.1"/>
    <property type="molecule type" value="Genomic_DNA"/>
</dbReference>
<accession>X1W1T3</accession>
<dbReference type="AlphaFoldDB" id="X1W1T3"/>
<organism evidence="1">
    <name type="scientific">marine sediment metagenome</name>
    <dbReference type="NCBI Taxonomy" id="412755"/>
    <lineage>
        <taxon>unclassified sequences</taxon>
        <taxon>metagenomes</taxon>
        <taxon>ecological metagenomes</taxon>
    </lineage>
</organism>
<sequence>MKILHETCLEYFRRRLSEGWKCIGLEGHNAVLLSPEGFRRELDLRNDVETLRPNAAGDETNLTPMGNGANWECVDEAVADEFTTYVEKIGYGYLRDL</sequence>
<evidence type="ECO:0000313" key="1">
    <source>
        <dbReference type="EMBL" id="GAJ22505.1"/>
    </source>
</evidence>
<gene>
    <name evidence="1" type="ORF">S12H4_58953</name>
</gene>
<comment type="caution">
    <text evidence="1">The sequence shown here is derived from an EMBL/GenBank/DDBJ whole genome shotgun (WGS) entry which is preliminary data.</text>
</comment>